<organism evidence="2 3">
    <name type="scientific">Orbilia ellipsospora</name>
    <dbReference type="NCBI Taxonomy" id="2528407"/>
    <lineage>
        <taxon>Eukaryota</taxon>
        <taxon>Fungi</taxon>
        <taxon>Dikarya</taxon>
        <taxon>Ascomycota</taxon>
        <taxon>Pezizomycotina</taxon>
        <taxon>Orbiliomycetes</taxon>
        <taxon>Orbiliales</taxon>
        <taxon>Orbiliaceae</taxon>
        <taxon>Orbilia</taxon>
    </lineage>
</organism>
<keyword evidence="3" id="KW-1185">Reference proteome</keyword>
<reference evidence="2 3" key="1">
    <citation type="submission" date="2019-10" db="EMBL/GenBank/DDBJ databases">
        <authorList>
            <person name="Palmer J.M."/>
        </authorList>
    </citation>
    <scope>NUCLEOTIDE SEQUENCE [LARGE SCALE GENOMIC DNA]</scope>
    <source>
        <strain evidence="2 3">TWF694</strain>
    </source>
</reference>
<accession>A0AAV9WRI4</accession>
<proteinExistence type="predicted"/>
<dbReference type="Proteomes" id="UP001365542">
    <property type="component" value="Unassembled WGS sequence"/>
</dbReference>
<dbReference type="InterPro" id="IPR009686">
    <property type="entry name" value="Senescence/spartin_C"/>
</dbReference>
<dbReference type="Pfam" id="PF06911">
    <property type="entry name" value="Senescence"/>
    <property type="match status" value="1"/>
</dbReference>
<evidence type="ECO:0000313" key="2">
    <source>
        <dbReference type="EMBL" id="KAK6523974.1"/>
    </source>
</evidence>
<feature type="domain" description="Senescence" evidence="1">
    <location>
        <begin position="124"/>
        <end position="303"/>
    </location>
</feature>
<protein>
    <recommendedName>
        <fullName evidence="1">Senescence domain-containing protein</fullName>
    </recommendedName>
</protein>
<evidence type="ECO:0000259" key="1">
    <source>
        <dbReference type="Pfam" id="PF06911"/>
    </source>
</evidence>
<name>A0AAV9WRI4_9PEZI</name>
<sequence>MATRPLISIKNVTSYQFPPNSLTSIPLKDGTLTLTEPVAGIISAEAKLFLTITPPQNVSETIPLTLPIRPDRFLGSKSGLCQTFRFNVTKELGTVEIIFPENVPEEDALTFEKIMVYNGFLMTGLVASADDFGKKIADTASNIASSVGRRTDERNKQAPTRKKDYEFSDRTKNIVNGTEQGVGNVAGIATVIGKAISGAAFGVGSWIGQRTGMKPSTNINSSLDEPKSFAKDTFDEVFEAGAITAKGIGSGILTVGSEIGRSASNIVQHDYGDDAKKLSDSVGRTGLSVVGVVKEVVEGTSVLHNIARVGIGAFMEDGKEARN</sequence>
<dbReference type="EMBL" id="JAVHJO010000018">
    <property type="protein sequence ID" value="KAK6523974.1"/>
    <property type="molecule type" value="Genomic_DNA"/>
</dbReference>
<dbReference type="AlphaFoldDB" id="A0AAV9WRI4"/>
<gene>
    <name evidence="2" type="ORF">TWF694_005643</name>
</gene>
<comment type="caution">
    <text evidence="2">The sequence shown here is derived from an EMBL/GenBank/DDBJ whole genome shotgun (WGS) entry which is preliminary data.</text>
</comment>
<evidence type="ECO:0000313" key="3">
    <source>
        <dbReference type="Proteomes" id="UP001365542"/>
    </source>
</evidence>